<name>A0ABS7SYA6_9FIRM</name>
<dbReference type="SUPFAM" id="SSF88688">
    <property type="entry name" value="Families 57/38 glycoside transferase middle domain"/>
    <property type="match status" value="1"/>
</dbReference>
<evidence type="ECO:0000256" key="4">
    <source>
        <dbReference type="ARBA" id="ARBA00023295"/>
    </source>
</evidence>
<feature type="domain" description="Glycoside hydrolase family 38 central" evidence="5">
    <location>
        <begin position="268"/>
        <end position="346"/>
    </location>
</feature>
<dbReference type="InterPro" id="IPR011330">
    <property type="entry name" value="Glyco_hydro/deAcase_b/a-brl"/>
</dbReference>
<evidence type="ECO:0000313" key="6">
    <source>
        <dbReference type="EMBL" id="MBZ2386518.1"/>
    </source>
</evidence>
<evidence type="ECO:0000256" key="1">
    <source>
        <dbReference type="ARBA" id="ARBA00009792"/>
    </source>
</evidence>
<dbReference type="PANTHER" id="PTHR46017">
    <property type="entry name" value="ALPHA-MANNOSIDASE 2C1"/>
    <property type="match status" value="1"/>
</dbReference>
<evidence type="ECO:0000313" key="7">
    <source>
        <dbReference type="Proteomes" id="UP000734271"/>
    </source>
</evidence>
<keyword evidence="7" id="KW-1185">Reference proteome</keyword>
<comment type="similarity">
    <text evidence="1">Belongs to the glycosyl hydrolase 38 family.</text>
</comment>
<dbReference type="PANTHER" id="PTHR46017:SF2">
    <property type="entry name" value="MANNOSYLGLYCERATE HYDROLASE"/>
    <property type="match status" value="1"/>
</dbReference>
<gene>
    <name evidence="6" type="ORF">K8P03_04295</name>
</gene>
<dbReference type="InterPro" id="IPR027291">
    <property type="entry name" value="Glyco_hydro_38_N_sf"/>
</dbReference>
<dbReference type="InterPro" id="IPR015341">
    <property type="entry name" value="Glyco_hydro_38_cen"/>
</dbReference>
<comment type="caution">
    <text evidence="6">The sequence shown here is derived from an EMBL/GenBank/DDBJ whole genome shotgun (WGS) entry which is preliminary data.</text>
</comment>
<reference evidence="6 7" key="1">
    <citation type="submission" date="2021-08" db="EMBL/GenBank/DDBJ databases">
        <title>FDA dAtabase for Regulatory Grade micrObial Sequences (FDA-ARGOS): Supporting development and validation of Infectious Disease Dx tests.</title>
        <authorList>
            <person name="Sproer C."/>
            <person name="Gronow S."/>
            <person name="Severitt S."/>
            <person name="Schroder I."/>
            <person name="Tallon L."/>
            <person name="Sadzewicz L."/>
            <person name="Zhao X."/>
            <person name="Boylan J."/>
            <person name="Ott S."/>
            <person name="Bowen H."/>
            <person name="Vavikolanu K."/>
            <person name="Hazen T."/>
            <person name="Aluvathingal J."/>
            <person name="Nadendla S."/>
            <person name="Lowell S."/>
            <person name="Myers T."/>
            <person name="Yan Y."/>
            <person name="Sichtig H."/>
        </authorList>
    </citation>
    <scope>NUCLEOTIDE SEQUENCE [LARGE SCALE GENOMIC DNA]</scope>
    <source>
        <strain evidence="6 7">FDAARGOS_1460</strain>
    </source>
</reference>
<dbReference type="Gene3D" id="3.20.110.10">
    <property type="entry name" value="Glycoside hydrolase 38, N terminal domain"/>
    <property type="match status" value="1"/>
</dbReference>
<dbReference type="InterPro" id="IPR037094">
    <property type="entry name" value="Glyco_hydro_38_cen_sf"/>
</dbReference>
<dbReference type="InterPro" id="IPR000602">
    <property type="entry name" value="Glyco_hydro_38_N"/>
</dbReference>
<evidence type="ECO:0000256" key="2">
    <source>
        <dbReference type="ARBA" id="ARBA00022723"/>
    </source>
</evidence>
<organism evidence="6 7">
    <name type="scientific">Anaerococcus murdochii</name>
    <dbReference type="NCBI Taxonomy" id="411577"/>
    <lineage>
        <taxon>Bacteria</taxon>
        <taxon>Bacillati</taxon>
        <taxon>Bacillota</taxon>
        <taxon>Tissierellia</taxon>
        <taxon>Tissierellales</taxon>
        <taxon>Peptoniphilaceae</taxon>
        <taxon>Anaerococcus</taxon>
    </lineage>
</organism>
<keyword evidence="3" id="KW-0378">Hydrolase</keyword>
<dbReference type="Pfam" id="PF01074">
    <property type="entry name" value="Glyco_hydro_38N"/>
    <property type="match status" value="1"/>
</dbReference>
<sequence>MNKVNVIAHTHWDREWYFTSQRSEIYSTFVFDEILDFLDENQEFHSFLLDGQTSIIDDYLKFRPEKEELVKKLVKEKRLITGPWYTQTDTLVISGESILRNLLYGIKDSSKYGGYQKIGYLPDSFGMSAQLPMLFNQFNLKYAVFRRGIADHLLKDREFIWKSNSGDKIKSFNIYHYGVMAYPPNDANEEYFNELISKLEKFGNREPYILFNGEDQKPVRKNLQKLNEASGMDIKIASLEDSLDELFEANKDNLKEYSGEFTFGQFSRTHKSIFSTRADLKNKNNFLERLISHKLEPLMSLAYNLGLRYESEIIEKIWRLMLDNSAHDSIGMCNSDLTNKFIENRYDIAYDYASNLIDLICRRIGDRIQPKDFSFQAYNLSPNKRDDFIKFEILVPFENFEIKRDGKNIDYLILSREDFTDDLKKSQKEIGVNNEESSNLNNYNRLNKFEVLIFDSFLPMGYQTYDIIESKELKECEIKKTSCDYIENEFYKIVLEDNGHIKVVGDSNISEIYLENNGDEGDSYDYSSPSKDLYINEGTVDNVRVEKNIFFEKLSFNLKRILPSNLKDREKGILNANLVSKIDITLYKGKKFIEVSQETTNQIHEHRDRLVVASKISSDYSLSDNQFSTIIREVDYNKYSNWKDEKWDEKPRGIEPMISFAGLDSDKTVQVVSDGVREYEILDHSKIALTTFRSIPYLGKENLNDRPGRASGVYKKELGHEMMSKTIKTNFYIRDCDKNYYDMHKFAHDALNKPFAYQAGEILDNTNNFVIPKDHKALDKDYSLLEVEGNVIFSTLKKEEYGDKLLLRLYNPNIDKEEEYKIKGKTYNTFLADELTELERTNVIKASDLANLKLN</sequence>
<dbReference type="Gene3D" id="1.20.1270.50">
    <property type="entry name" value="Glycoside hydrolase family 38, central domain"/>
    <property type="match status" value="1"/>
</dbReference>
<dbReference type="SUPFAM" id="SSF74650">
    <property type="entry name" value="Galactose mutarotase-like"/>
    <property type="match status" value="1"/>
</dbReference>
<accession>A0ABS7SYA6</accession>
<protein>
    <recommendedName>
        <fullName evidence="5">Glycoside hydrolase family 38 central domain-containing protein</fullName>
    </recommendedName>
</protein>
<dbReference type="SMART" id="SM00872">
    <property type="entry name" value="Alpha-mann_mid"/>
    <property type="match status" value="1"/>
</dbReference>
<dbReference type="InterPro" id="IPR011013">
    <property type="entry name" value="Gal_mutarotase_sf_dom"/>
</dbReference>
<dbReference type="Pfam" id="PF09261">
    <property type="entry name" value="Alpha-mann_mid"/>
    <property type="match status" value="1"/>
</dbReference>
<proteinExistence type="inferred from homology"/>
<dbReference type="EMBL" id="JAIPME010000002">
    <property type="protein sequence ID" value="MBZ2386518.1"/>
    <property type="molecule type" value="Genomic_DNA"/>
</dbReference>
<dbReference type="SUPFAM" id="SSF88713">
    <property type="entry name" value="Glycoside hydrolase/deacetylase"/>
    <property type="match status" value="1"/>
</dbReference>
<keyword evidence="4" id="KW-0326">Glycosidase</keyword>
<dbReference type="Proteomes" id="UP000734271">
    <property type="component" value="Unassembled WGS sequence"/>
</dbReference>
<keyword evidence="2" id="KW-0479">Metal-binding</keyword>
<evidence type="ECO:0000256" key="3">
    <source>
        <dbReference type="ARBA" id="ARBA00022801"/>
    </source>
</evidence>
<dbReference type="InterPro" id="IPR028995">
    <property type="entry name" value="Glyco_hydro_57/38_cen_sf"/>
</dbReference>
<dbReference type="Pfam" id="PF07748">
    <property type="entry name" value="Glyco_hydro_38C"/>
    <property type="match status" value="1"/>
</dbReference>
<evidence type="ECO:0000259" key="5">
    <source>
        <dbReference type="SMART" id="SM00872"/>
    </source>
</evidence>
<dbReference type="Gene3D" id="2.70.98.30">
    <property type="entry name" value="Golgi alpha-mannosidase II, domain 4"/>
    <property type="match status" value="1"/>
</dbReference>
<dbReference type="RefSeq" id="WP_223418637.1">
    <property type="nucleotide sequence ID" value="NZ_JAIPME010000002.1"/>
</dbReference>
<dbReference type="InterPro" id="IPR011682">
    <property type="entry name" value="Glyco_hydro_38_C"/>
</dbReference>